<accession>A0A494XAH9</accession>
<dbReference type="PANTHER" id="PTHR34047:SF8">
    <property type="entry name" value="PROTEIN YKFC"/>
    <property type="match status" value="1"/>
</dbReference>
<dbReference type="PROSITE" id="PS50878">
    <property type="entry name" value="RT_POL"/>
    <property type="match status" value="1"/>
</dbReference>
<evidence type="ECO:0000313" key="5">
    <source>
        <dbReference type="Proteomes" id="UP000280434"/>
    </source>
</evidence>
<dbReference type="RefSeq" id="WP_121278447.1">
    <property type="nucleotide sequence ID" value="NZ_RBZV01000005.1"/>
</dbReference>
<dbReference type="SUPFAM" id="SSF56672">
    <property type="entry name" value="DNA/RNA polymerases"/>
    <property type="match status" value="1"/>
</dbReference>
<dbReference type="EMBL" id="RBZV01000005">
    <property type="protein sequence ID" value="RKP47500.1"/>
    <property type="molecule type" value="Genomic_DNA"/>
</dbReference>
<dbReference type="InterPro" id="IPR043128">
    <property type="entry name" value="Rev_trsase/Diguanyl_cyclase"/>
</dbReference>
<feature type="domain" description="Reverse transcriptase" evidence="3">
    <location>
        <begin position="1"/>
        <end position="273"/>
    </location>
</feature>
<dbReference type="CDD" id="cd01646">
    <property type="entry name" value="RT_Bac_retron_I"/>
    <property type="match status" value="1"/>
</dbReference>
<feature type="region of interest" description="Disordered" evidence="2">
    <location>
        <begin position="296"/>
        <end position="319"/>
    </location>
</feature>
<evidence type="ECO:0000256" key="2">
    <source>
        <dbReference type="SAM" id="MobiDB-lite"/>
    </source>
</evidence>
<feature type="compositionally biased region" description="Acidic residues" evidence="2">
    <location>
        <begin position="301"/>
        <end position="319"/>
    </location>
</feature>
<gene>
    <name evidence="4" type="ORF">D7S89_14790</name>
</gene>
<organism evidence="4 5">
    <name type="scientific">Trinickia fusca</name>
    <dbReference type="NCBI Taxonomy" id="2419777"/>
    <lineage>
        <taxon>Bacteria</taxon>
        <taxon>Pseudomonadati</taxon>
        <taxon>Pseudomonadota</taxon>
        <taxon>Betaproteobacteria</taxon>
        <taxon>Burkholderiales</taxon>
        <taxon>Burkholderiaceae</taxon>
        <taxon>Trinickia</taxon>
    </lineage>
</organism>
<dbReference type="PANTHER" id="PTHR34047">
    <property type="entry name" value="NUCLEAR INTRON MATURASE 1, MITOCHONDRIAL-RELATED"/>
    <property type="match status" value="1"/>
</dbReference>
<name>A0A494XAH9_9BURK</name>
<dbReference type="InterPro" id="IPR051083">
    <property type="entry name" value="GrpII_Intron_Splice-Mob/Def"/>
</dbReference>
<dbReference type="Gene3D" id="3.30.70.270">
    <property type="match status" value="1"/>
</dbReference>
<protein>
    <submittedName>
        <fullName evidence="4">RNA-directed DNA polymerase</fullName>
    </submittedName>
</protein>
<dbReference type="AlphaFoldDB" id="A0A494XAH9"/>
<keyword evidence="4" id="KW-0548">Nucleotidyltransferase</keyword>
<evidence type="ECO:0000313" key="4">
    <source>
        <dbReference type="EMBL" id="RKP47500.1"/>
    </source>
</evidence>
<dbReference type="GO" id="GO:0003964">
    <property type="term" value="F:RNA-directed DNA polymerase activity"/>
    <property type="evidence" value="ECO:0007669"/>
    <property type="project" value="UniProtKB-KW"/>
</dbReference>
<dbReference type="InterPro" id="IPR043502">
    <property type="entry name" value="DNA/RNA_pol_sf"/>
</dbReference>
<comment type="caution">
    <text evidence="4">The sequence shown here is derived from an EMBL/GenBank/DDBJ whole genome shotgun (WGS) entry which is preliminary data.</text>
</comment>
<keyword evidence="4" id="KW-0808">Transferase</keyword>
<reference evidence="4 5" key="1">
    <citation type="submission" date="2018-10" db="EMBL/GenBank/DDBJ databases">
        <title>Paraburkholderia sp. 7MK8-2, isolated from soil.</title>
        <authorList>
            <person name="Gao Z.-H."/>
            <person name="Qiu L.-H."/>
        </authorList>
    </citation>
    <scope>NUCLEOTIDE SEQUENCE [LARGE SCALE GENOMIC DNA]</scope>
    <source>
        <strain evidence="4 5">7MK8-2</strain>
    </source>
</reference>
<keyword evidence="4" id="KW-0695">RNA-directed DNA polymerase</keyword>
<dbReference type="Pfam" id="PF00078">
    <property type="entry name" value="RVT_1"/>
    <property type="match status" value="1"/>
</dbReference>
<sequence>MKILTEASLDFARRHITSFYDTDFYPKPLEYRALWYQWDDVKKYLLATPLAQSFVGQPRAVAWPKARGGFRVVHQLEPLDAIVYVALVHSVAAQIGKSRMGPEVACSYRILVDRSSFFAGGSGFARYRNQCERLSQKYKYVLTTDISDFYNQIYLHRVCNALDLVAANKGVGSEIERFITKLNNKASQGIPVGPSPSVVLAEAVMMDVDQHIANERFEHVRYVDDIRIFSDSKEALERCIESLVIYLHDAHRLNVVAEKTAVKTTADFMHEELQNQYQLEKLDFLRSIEVGNQYAAQAHPDDDDEDHDQYGNDDDDEDERSLGERLLDALTRAHASGTVDLAVIRAIIRRAKAGRISDVALFLLSNIDFFAPAANDVVLYLAALPPWDDRDLVDVLRNTCVSGMFDKQCVRVWMEWLFSQRAVFLEDKVLRDFVYRGQVASQALGTVTMRNVAWAKAGKAKVLSSASWDRRAYIYALSILADDEKEHFLNQLLQNSALTPTDRWVAKWVKAGCPSEVPPTIPF</sequence>
<evidence type="ECO:0000256" key="1">
    <source>
        <dbReference type="ARBA" id="ARBA00034120"/>
    </source>
</evidence>
<evidence type="ECO:0000259" key="3">
    <source>
        <dbReference type="PROSITE" id="PS50878"/>
    </source>
</evidence>
<comment type="similarity">
    <text evidence="1">Belongs to the bacterial reverse transcriptase family.</text>
</comment>
<dbReference type="OrthoDB" id="8068221at2"/>
<dbReference type="Proteomes" id="UP000280434">
    <property type="component" value="Unassembled WGS sequence"/>
</dbReference>
<dbReference type="InterPro" id="IPR000477">
    <property type="entry name" value="RT_dom"/>
</dbReference>
<keyword evidence="5" id="KW-1185">Reference proteome</keyword>
<proteinExistence type="inferred from homology"/>